<organism evidence="2 3">
    <name type="scientific">Alteromonas salexigens</name>
    <dbReference type="NCBI Taxonomy" id="2982530"/>
    <lineage>
        <taxon>Bacteria</taxon>
        <taxon>Pseudomonadati</taxon>
        <taxon>Pseudomonadota</taxon>
        <taxon>Gammaproteobacteria</taxon>
        <taxon>Alteromonadales</taxon>
        <taxon>Alteromonadaceae</taxon>
        <taxon>Alteromonas/Salinimonas group</taxon>
        <taxon>Alteromonas</taxon>
    </lineage>
</organism>
<protein>
    <submittedName>
        <fullName evidence="2">DUF4397 domain-containing protein</fullName>
    </submittedName>
</protein>
<gene>
    <name evidence="2" type="ORF">OCL06_07685</name>
</gene>
<sequence length="469" mass="51408">MQCLSLLAQRIAATLIMLILVTGCGGSDSDSNSDYPYAYLQFYNASPNGATVTMREVDGDAFGSAQFGDATAMLSLEAGETELEFIRTDADDQEVVIDTHTVELREGQKTLVVLSGDFTAPVIDDTSYTRASMEDHFRLLTIALTIDEQAYDVYLSESGEPFEAAHLLGTTYHGELTEFTYWDGDSSSEYFDSGEYTLYLTLPGETEVMFESQTLNFAYSTEYVLSLRDVSGAIQTGLTVDAVLNSTSVSTITDANALSQYRVYNATSLDTPVMVSLGGDADEPDTKLTLDAGSLSTFTPIRYGDYRLTLSTADDSAVPLNNKLLTLNQGESKAIMIYQRDDELGAATFIESGLPQSYDKTVNFINLATHVDDVDIYLVRRDETIDTAEYRLMNLTFGEDGTQVLPADYYEVIAVHKDSQGEQTLLDRTALVGFTEEQNYIVVVQPAQTPTGYAIKILSEAEVTTDVLD</sequence>
<dbReference type="Proteomes" id="UP001209257">
    <property type="component" value="Unassembled WGS sequence"/>
</dbReference>
<accession>A0ABT2VMD5</accession>
<name>A0ABT2VMD5_9ALTE</name>
<keyword evidence="3" id="KW-1185">Reference proteome</keyword>
<reference evidence="3" key="1">
    <citation type="submission" date="2023-07" db="EMBL/GenBank/DDBJ databases">
        <title>Study on multiphase classification of strain Alteromonas salexigens isolated from the Yellow Sea.</title>
        <authorList>
            <person name="Sun L."/>
        </authorList>
    </citation>
    <scope>NUCLEOTIDE SEQUENCE [LARGE SCALE GENOMIC DNA]</scope>
    <source>
        <strain evidence="3">ASW11-19</strain>
    </source>
</reference>
<dbReference type="EMBL" id="JAOTJC010000007">
    <property type="protein sequence ID" value="MCU7554476.1"/>
    <property type="molecule type" value="Genomic_DNA"/>
</dbReference>
<comment type="caution">
    <text evidence="2">The sequence shown here is derived from an EMBL/GenBank/DDBJ whole genome shotgun (WGS) entry which is preliminary data.</text>
</comment>
<evidence type="ECO:0000259" key="1">
    <source>
        <dbReference type="Pfam" id="PF14344"/>
    </source>
</evidence>
<proteinExistence type="predicted"/>
<evidence type="ECO:0000313" key="2">
    <source>
        <dbReference type="EMBL" id="MCU7554476.1"/>
    </source>
</evidence>
<dbReference type="Pfam" id="PF14344">
    <property type="entry name" value="DUF4397"/>
    <property type="match status" value="1"/>
</dbReference>
<evidence type="ECO:0000313" key="3">
    <source>
        <dbReference type="Proteomes" id="UP001209257"/>
    </source>
</evidence>
<dbReference type="InterPro" id="IPR025510">
    <property type="entry name" value="DUF4397"/>
</dbReference>
<feature type="domain" description="DUF4397" evidence="1">
    <location>
        <begin position="38"/>
        <end position="139"/>
    </location>
</feature>
<dbReference type="RefSeq" id="WP_262993188.1">
    <property type="nucleotide sequence ID" value="NZ_JAOTJC010000007.1"/>
</dbReference>